<evidence type="ECO:0000256" key="2">
    <source>
        <dbReference type="ARBA" id="ARBA00023002"/>
    </source>
</evidence>
<evidence type="ECO:0000313" key="3">
    <source>
        <dbReference type="EMBL" id="MDO8107894.1"/>
    </source>
</evidence>
<dbReference type="InterPro" id="IPR036291">
    <property type="entry name" value="NAD(P)-bd_dom_sf"/>
</dbReference>
<dbReference type="RefSeq" id="WP_304601494.1">
    <property type="nucleotide sequence ID" value="NZ_JAUQYO010000001.1"/>
</dbReference>
<evidence type="ECO:0000256" key="1">
    <source>
        <dbReference type="ARBA" id="ARBA00006484"/>
    </source>
</evidence>
<organism evidence="3 4">
    <name type="scientific">Actinotalea lenta</name>
    <dbReference type="NCBI Taxonomy" id="3064654"/>
    <lineage>
        <taxon>Bacteria</taxon>
        <taxon>Bacillati</taxon>
        <taxon>Actinomycetota</taxon>
        <taxon>Actinomycetes</taxon>
        <taxon>Micrococcales</taxon>
        <taxon>Cellulomonadaceae</taxon>
        <taxon>Actinotalea</taxon>
    </lineage>
</organism>
<name>A0ABT9DAG5_9CELL</name>
<accession>A0ABT9DAG5</accession>
<dbReference type="Gene3D" id="3.40.50.720">
    <property type="entry name" value="NAD(P)-binding Rossmann-like Domain"/>
    <property type="match status" value="1"/>
</dbReference>
<dbReference type="Proteomes" id="UP001232536">
    <property type="component" value="Unassembled WGS sequence"/>
</dbReference>
<protein>
    <submittedName>
        <fullName evidence="3">Uncharacterized protein</fullName>
    </submittedName>
</protein>
<dbReference type="EMBL" id="JAUQYP010000001">
    <property type="protein sequence ID" value="MDO8107894.1"/>
    <property type="molecule type" value="Genomic_DNA"/>
</dbReference>
<dbReference type="SUPFAM" id="SSF51735">
    <property type="entry name" value="NAD(P)-binding Rossmann-fold domains"/>
    <property type="match status" value="1"/>
</dbReference>
<keyword evidence="2" id="KW-0560">Oxidoreductase</keyword>
<reference evidence="3 4" key="1">
    <citation type="submission" date="2023-07" db="EMBL/GenBank/DDBJ databases">
        <title>Description of novel actinomycetes strains, isolated from tidal flat sediment.</title>
        <authorList>
            <person name="Lu C."/>
        </authorList>
    </citation>
    <scope>NUCLEOTIDE SEQUENCE [LARGE SCALE GENOMIC DNA]</scope>
    <source>
        <strain evidence="3 4">SYSU T00b441</strain>
    </source>
</reference>
<comment type="caution">
    <text evidence="3">The sequence shown here is derived from an EMBL/GenBank/DDBJ whole genome shotgun (WGS) entry which is preliminary data.</text>
</comment>
<evidence type="ECO:0000313" key="4">
    <source>
        <dbReference type="Proteomes" id="UP001232536"/>
    </source>
</evidence>
<keyword evidence="4" id="KW-1185">Reference proteome</keyword>
<gene>
    <name evidence="3" type="ORF">Q6348_11875</name>
</gene>
<sequence>MVDEDGAPTPVAVVAGGTGVVGRAIVDHLASWGYRVVVPTRSRVTASGGSAGVRLVPGVDWDHPDPLWSVLDEPGWHPTAAVAALGGWWLGPQLVDLAAADWRAVLESHLTSHWLVARAIAPRLGGPDPAYVTLGGAAATEPMAGSGPVSVTGAAQRMLLRVLRVEPIGLRVRFHEVAVGSAVAGDERNLTPERTVEAGEVARVVGAVLTHPGSPAVVEVPGR</sequence>
<proteinExistence type="inferred from homology"/>
<dbReference type="PANTHER" id="PTHR43669:SF12">
    <property type="entry name" value="BLR5618 PROTEIN"/>
    <property type="match status" value="1"/>
</dbReference>
<comment type="similarity">
    <text evidence="1">Belongs to the short-chain dehydrogenases/reductases (SDR) family.</text>
</comment>
<dbReference type="PANTHER" id="PTHR43669">
    <property type="entry name" value="5-KETO-D-GLUCONATE 5-REDUCTASE"/>
    <property type="match status" value="1"/>
</dbReference>